<dbReference type="Gene3D" id="3.40.50.10750">
    <property type="entry name" value="Isocitrate/Isopropylmalate dehydrogenase-like"/>
    <property type="match status" value="1"/>
</dbReference>
<dbReference type="CDD" id="cd05311">
    <property type="entry name" value="NAD_bind_2_malic_enz"/>
    <property type="match status" value="1"/>
</dbReference>
<dbReference type="InterPro" id="IPR002505">
    <property type="entry name" value="PTA_PTB"/>
</dbReference>
<dbReference type="InterPro" id="IPR012302">
    <property type="entry name" value="Malic_NAD-bd"/>
</dbReference>
<dbReference type="SUPFAM" id="SSF53223">
    <property type="entry name" value="Aminoacid dehydrogenase-like, N-terminal domain"/>
    <property type="match status" value="1"/>
</dbReference>
<dbReference type="PANTHER" id="PTHR43237:SF4">
    <property type="entry name" value="NADP-DEPENDENT MALIC ENZYME"/>
    <property type="match status" value="1"/>
</dbReference>
<comment type="cofactor">
    <cofactor evidence="1">
        <name>Mn(2+)</name>
        <dbReference type="ChEBI" id="CHEBI:29035"/>
    </cofactor>
</comment>
<evidence type="ECO:0000256" key="2">
    <source>
        <dbReference type="ARBA" id="ARBA00001946"/>
    </source>
</evidence>
<dbReference type="InterPro" id="IPR042113">
    <property type="entry name" value="P_AcTrfase_dom1"/>
</dbReference>
<dbReference type="InterPro" id="IPR051674">
    <property type="entry name" value="Malate_Decarboxylase"/>
</dbReference>
<dbReference type="InterPro" id="IPR042112">
    <property type="entry name" value="P_AcTrfase_dom2"/>
</dbReference>
<name>A0ABS7Y231_9FLAO</name>
<proteinExistence type="inferred from homology"/>
<dbReference type="Gene3D" id="3.40.50.10950">
    <property type="match status" value="1"/>
</dbReference>
<accession>A0ABS7Y231</accession>
<comment type="similarity">
    <text evidence="4">In the C-terminal section; belongs to the phosphate acetyltransferase and butyryltransferase family.</text>
</comment>
<dbReference type="InterPro" id="IPR015884">
    <property type="entry name" value="Malic_enzyme_CS"/>
</dbReference>
<protein>
    <submittedName>
        <fullName evidence="10">NADP-dependent malic enzyme</fullName>
    </submittedName>
</protein>
<dbReference type="Pfam" id="PF03949">
    <property type="entry name" value="Malic_M"/>
    <property type="match status" value="1"/>
</dbReference>
<dbReference type="InterPro" id="IPR037062">
    <property type="entry name" value="Malic_N_dom_sf"/>
</dbReference>
<reference evidence="11" key="1">
    <citation type="submission" date="2023-07" db="EMBL/GenBank/DDBJ databases">
        <authorList>
            <person name="Yue Y."/>
        </authorList>
    </citation>
    <scope>NUCLEOTIDE SEQUENCE [LARGE SCALE GENOMIC DNA]</scope>
    <source>
        <strain evidence="11">2Y89</strain>
    </source>
</reference>
<evidence type="ECO:0000313" key="10">
    <source>
        <dbReference type="EMBL" id="MCA0152702.1"/>
    </source>
</evidence>
<dbReference type="PIRSF" id="PIRSF036684">
    <property type="entry name" value="ME_PTA"/>
    <property type="match status" value="1"/>
</dbReference>
<dbReference type="PANTHER" id="PTHR43237">
    <property type="entry name" value="NADP-DEPENDENT MALIC ENZYME"/>
    <property type="match status" value="1"/>
</dbReference>
<dbReference type="Pfam" id="PF01515">
    <property type="entry name" value="PTA_PTB"/>
    <property type="match status" value="1"/>
</dbReference>
<feature type="domain" description="Malic enzyme NAD-binding" evidence="8">
    <location>
        <begin position="164"/>
        <end position="400"/>
    </location>
</feature>
<dbReference type="RefSeq" id="WP_224477623.1">
    <property type="nucleotide sequence ID" value="NZ_JAIUJS010000002.1"/>
</dbReference>
<dbReference type="Gene3D" id="3.40.50.720">
    <property type="entry name" value="NAD(P)-binding Rossmann-like Domain"/>
    <property type="match status" value="1"/>
</dbReference>
<evidence type="ECO:0000259" key="8">
    <source>
        <dbReference type="SMART" id="SM00919"/>
    </source>
</evidence>
<evidence type="ECO:0000256" key="7">
    <source>
        <dbReference type="ARBA" id="ARBA00023268"/>
    </source>
</evidence>
<keyword evidence="6" id="KW-0560">Oxidoreductase</keyword>
<organism evidence="10 11">
    <name type="scientific">Winogradskyella vincentii</name>
    <dbReference type="NCBI Taxonomy" id="2877122"/>
    <lineage>
        <taxon>Bacteria</taxon>
        <taxon>Pseudomonadati</taxon>
        <taxon>Bacteroidota</taxon>
        <taxon>Flavobacteriia</taxon>
        <taxon>Flavobacteriales</taxon>
        <taxon>Flavobacteriaceae</taxon>
        <taxon>Winogradskyella</taxon>
    </lineage>
</organism>
<dbReference type="Proteomes" id="UP001198402">
    <property type="component" value="Unassembled WGS sequence"/>
</dbReference>
<evidence type="ECO:0000313" key="11">
    <source>
        <dbReference type="Proteomes" id="UP001198402"/>
    </source>
</evidence>
<dbReference type="InterPro" id="IPR012301">
    <property type="entry name" value="Malic_N_dom"/>
</dbReference>
<dbReference type="SUPFAM" id="SSF51735">
    <property type="entry name" value="NAD(P)-binding Rossmann-fold domains"/>
    <property type="match status" value="1"/>
</dbReference>
<sequence length="758" mass="83831">MSKQSKRIEALVYHAKPTPGKIKVIPTKKYASQRDLSLAYSPGVAEPCLEIDKDVENVYKYTAKGNLVAVISNGTAVLGLGNIGPEASKPVMEGKGLLFKIFADIDVFDIEVGTENVDEFIETVKNIAPTFGGINLEDIKAPEAFEIERRLKEELDIPVMHDDQHGTAIISAAALLNALELAEKRIEEVKIVVSGAGAAAISCTRLYQAFGAKKENIVMLDSKGVIRNDRPNLTSQKAEFATDRKLDTLDEAMVDADVFIGLSMADIVSPQMLKTMAKNPIVFAMANPDPEISYNLAIDTRDDIIMATGRSDHPNQVNNVLGFPFIFRGALDVRATKINEAMKKAAVLALSRLAKEPVPEQVNLAYNETRLTFGRDYIIPKPFDPRLIAEVPPAVAKAAMESGVAKEEIEDWKKYKNSLLERLGSDNKLVRMLLGRARTNPKRIVFAEADQLDVLKAAQIVYEEGVAQPILLGRRDTIINLMEEIDFDADVPILDPKSDEELERKNRYAKAYWEKRQRQGVTLYAAEQKMRERNYYAAMMVNSGDADGLVTGYSRSYPNVVKPMLELIGMADGASRIATTNVMMTQRGPMFLSDTSINIEPSSKDLARIARMTSNVVKMFGIEPVMAMVSFSNFGSSENPRAEKVNEAVEFLHKAYPNMVVDGAVQTDFALNSEMLQDIFPFSKLAGRKVNSLIFPNLDAANITYKLLKELNKVESIGPIMMGMNKPVHILQLGASVDEIVNMSAIAVIDAQEREKRQ</sequence>
<feature type="domain" description="Malic enzyme N-terminal" evidence="9">
    <location>
        <begin position="19"/>
        <end position="152"/>
    </location>
</feature>
<dbReference type="Gene3D" id="3.40.50.10380">
    <property type="entry name" value="Malic enzyme, N-terminal domain"/>
    <property type="match status" value="1"/>
</dbReference>
<comment type="caution">
    <text evidence="10">The sequence shown here is derived from an EMBL/GenBank/DDBJ whole genome shotgun (WGS) entry which is preliminary data.</text>
</comment>
<evidence type="ECO:0000256" key="1">
    <source>
        <dbReference type="ARBA" id="ARBA00001936"/>
    </source>
</evidence>
<dbReference type="EMBL" id="JAIUJS010000002">
    <property type="protein sequence ID" value="MCA0152702.1"/>
    <property type="molecule type" value="Genomic_DNA"/>
</dbReference>
<gene>
    <name evidence="10" type="ORF">LBV24_05710</name>
</gene>
<dbReference type="SMART" id="SM01274">
    <property type="entry name" value="malic"/>
    <property type="match status" value="1"/>
</dbReference>
<keyword evidence="11" id="KW-1185">Reference proteome</keyword>
<comment type="similarity">
    <text evidence="3">In the N-terminal section; belongs to the malic enzymes family.</text>
</comment>
<dbReference type="SMART" id="SM00919">
    <property type="entry name" value="Malic_M"/>
    <property type="match status" value="1"/>
</dbReference>
<keyword evidence="7" id="KW-0511">Multifunctional enzyme</keyword>
<evidence type="ECO:0000259" key="9">
    <source>
        <dbReference type="SMART" id="SM01274"/>
    </source>
</evidence>
<dbReference type="InterPro" id="IPR036291">
    <property type="entry name" value="NAD(P)-bd_dom_sf"/>
</dbReference>
<dbReference type="InterPro" id="IPR046346">
    <property type="entry name" value="Aminoacid_DH-like_N_sf"/>
</dbReference>
<evidence type="ECO:0000256" key="5">
    <source>
        <dbReference type="ARBA" id="ARBA00022723"/>
    </source>
</evidence>
<evidence type="ECO:0000256" key="3">
    <source>
        <dbReference type="ARBA" id="ARBA00007686"/>
    </source>
</evidence>
<dbReference type="SUPFAM" id="SSF53659">
    <property type="entry name" value="Isocitrate/Isopropylmalate dehydrogenase-like"/>
    <property type="match status" value="1"/>
</dbReference>
<evidence type="ECO:0000256" key="4">
    <source>
        <dbReference type="ARBA" id="ARBA00008756"/>
    </source>
</evidence>
<dbReference type="InterPro" id="IPR045213">
    <property type="entry name" value="Malic_NAD-bd_bact_type"/>
</dbReference>
<dbReference type="PROSITE" id="PS00331">
    <property type="entry name" value="MALIC_ENZYMES"/>
    <property type="match status" value="1"/>
</dbReference>
<dbReference type="InterPro" id="IPR012188">
    <property type="entry name" value="ME_PTA"/>
</dbReference>
<evidence type="ECO:0000256" key="6">
    <source>
        <dbReference type="ARBA" id="ARBA00023002"/>
    </source>
</evidence>
<dbReference type="Pfam" id="PF00390">
    <property type="entry name" value="malic"/>
    <property type="match status" value="1"/>
</dbReference>
<keyword evidence="5" id="KW-0479">Metal-binding</keyword>
<comment type="cofactor">
    <cofactor evidence="2">
        <name>Mg(2+)</name>
        <dbReference type="ChEBI" id="CHEBI:18420"/>
    </cofactor>
</comment>